<reference evidence="6" key="1">
    <citation type="submission" date="2016-10" db="EMBL/GenBank/DDBJ databases">
        <authorList>
            <person name="Varghese N."/>
            <person name="Submissions S."/>
        </authorList>
    </citation>
    <scope>NUCLEOTIDE SEQUENCE [LARGE SCALE GENOMIC DNA]</scope>
    <source>
        <strain evidence="6">DSM 23317</strain>
    </source>
</reference>
<dbReference type="NCBIfam" id="TIGR04456">
    <property type="entry name" value="LruC_dom"/>
    <property type="match status" value="1"/>
</dbReference>
<dbReference type="AlphaFoldDB" id="A0A1G8NTV6"/>
<dbReference type="Pfam" id="PF20009">
    <property type="entry name" value="GEVED"/>
    <property type="match status" value="1"/>
</dbReference>
<dbReference type="InterPro" id="IPR032295">
    <property type="entry name" value="DUF4842"/>
</dbReference>
<feature type="chain" id="PRO_5011569168" evidence="1">
    <location>
        <begin position="19"/>
        <end position="693"/>
    </location>
</feature>
<dbReference type="Gene3D" id="2.130.10.10">
    <property type="entry name" value="YVTN repeat-like/Quinoprotein amine dehydrogenase"/>
    <property type="match status" value="1"/>
</dbReference>
<evidence type="ECO:0000313" key="5">
    <source>
        <dbReference type="EMBL" id="SDI83605.1"/>
    </source>
</evidence>
<dbReference type="InterPro" id="IPR015943">
    <property type="entry name" value="WD40/YVTN_repeat-like_dom_sf"/>
</dbReference>
<gene>
    <name evidence="5" type="ORF">SAMN04488540_103232</name>
</gene>
<dbReference type="Pfam" id="PF16130">
    <property type="entry name" value="DUF4842"/>
    <property type="match status" value="1"/>
</dbReference>
<proteinExistence type="predicted"/>
<dbReference type="InterPro" id="IPR054215">
    <property type="entry name" value="DUF6923"/>
</dbReference>
<dbReference type="RefSeq" id="WP_090363236.1">
    <property type="nucleotide sequence ID" value="NZ_FNEM01000003.1"/>
</dbReference>
<evidence type="ECO:0000259" key="2">
    <source>
        <dbReference type="Pfam" id="PF16130"/>
    </source>
</evidence>
<evidence type="ECO:0000313" key="6">
    <source>
        <dbReference type="Proteomes" id="UP000199527"/>
    </source>
</evidence>
<sequence length="693" mass="75604">MGKLWWMLGAMVAGQAQGAAFTTCPTEAYLFQKDTVVYGVDLVTGAYEELSDDLGIPGNVNGIGFNETDRYIYGFSKHLKDVVQVDSDYQATALGVTGLPSGVHFYVGDVHNDTYWIYHRNHGLYSVSLDETSALYLQAQQVVGADTSMILTDFAFHPGNQRLYAVDNSSGNLYQIDTSDGSREVLGNSGVTGTFGAGYFEKSGYYYLSRNQDGHIFRIDLRNPDQLDASAEFFAYGPASSSNDGARCASADVIPVNVDFGDAPASYGTRMEDNGARHALGSLGPKLGELVDADNDGFSAPWSDDIDGQDDEDGVDFVTAFEAGSSAVIQVQVTQQSGYLQGFIDWNQDGVFAGVDELVITDRELQPGSTSLSIAVPADALGGLTQARFRISSDTGLGPKGGSADGEVEDYAVAVSTPGSTTQTYPNEGQFASIAFEDRWPFEADYDMNDVVMDLQITEYTQLAKVTKVVINGKLQALGAEQHNGFAIHLPQISRSNIDVAQLEYLKNGVAADTSGVLESGQSEAVLILSEDLFDEVTMGCGFYRTQTGCDDGLQFQFQLILVFNEGVVPNAMPAAPYDPFIFASPNRYRTGFDTPPGRPLEIHLADFPPTDQGSSSYFGTFDDDSNPGSNRYYRNSNSLPWGLQFPQSWHYPAEKQDLLQTYPQFQQYIEYDGGQYLDWYHRNNANADKLFN</sequence>
<dbReference type="EMBL" id="FNEM01000003">
    <property type="protein sequence ID" value="SDI83605.1"/>
    <property type="molecule type" value="Genomic_DNA"/>
</dbReference>
<keyword evidence="1" id="KW-0732">Signal</keyword>
<feature type="signal peptide" evidence="1">
    <location>
        <begin position="1"/>
        <end position="18"/>
    </location>
</feature>
<keyword evidence="6" id="KW-1185">Reference proteome</keyword>
<evidence type="ECO:0000256" key="1">
    <source>
        <dbReference type="SAM" id="SignalP"/>
    </source>
</evidence>
<feature type="domain" description="DUF6923" evidence="4">
    <location>
        <begin position="57"/>
        <end position="249"/>
    </location>
</feature>
<feature type="domain" description="GEVED" evidence="3">
    <location>
        <begin position="339"/>
        <end position="413"/>
    </location>
</feature>
<evidence type="ECO:0000259" key="4">
    <source>
        <dbReference type="Pfam" id="PF21959"/>
    </source>
</evidence>
<accession>A0A1G8NTV6</accession>
<name>A0A1G8NTV6_9GAMM</name>
<dbReference type="Pfam" id="PF21959">
    <property type="entry name" value="DUF6923"/>
    <property type="match status" value="1"/>
</dbReference>
<dbReference type="InterPro" id="IPR031025">
    <property type="entry name" value="LruC_dom"/>
</dbReference>
<organism evidence="5 6">
    <name type="scientific">Ferrimonas sediminum</name>
    <dbReference type="NCBI Taxonomy" id="718193"/>
    <lineage>
        <taxon>Bacteria</taxon>
        <taxon>Pseudomonadati</taxon>
        <taxon>Pseudomonadota</taxon>
        <taxon>Gammaproteobacteria</taxon>
        <taxon>Alteromonadales</taxon>
        <taxon>Ferrimonadaceae</taxon>
        <taxon>Ferrimonas</taxon>
    </lineage>
</organism>
<feature type="domain" description="DUF4842" evidence="2">
    <location>
        <begin position="465"/>
        <end position="681"/>
    </location>
</feature>
<protein>
    <submittedName>
        <fullName evidence="5">LruC domain-containing protein</fullName>
    </submittedName>
</protein>
<dbReference type="OrthoDB" id="1204817at2"/>
<evidence type="ECO:0000259" key="3">
    <source>
        <dbReference type="Pfam" id="PF20009"/>
    </source>
</evidence>
<dbReference type="SUPFAM" id="SSF75011">
    <property type="entry name" value="3-carboxy-cis,cis-mucoante lactonizing enzyme"/>
    <property type="match status" value="1"/>
</dbReference>
<dbReference type="InterPro" id="IPR045474">
    <property type="entry name" value="GEVED"/>
</dbReference>
<dbReference type="Proteomes" id="UP000199527">
    <property type="component" value="Unassembled WGS sequence"/>
</dbReference>